<dbReference type="EC" id="1.1.1.27" evidence="3 7"/>
<dbReference type="Pfam" id="PF00056">
    <property type="entry name" value="Ldh_1_N"/>
    <property type="match status" value="1"/>
</dbReference>
<feature type="domain" description="Lactate/malate dehydrogenase N-terminal" evidence="8">
    <location>
        <begin position="49"/>
        <end position="189"/>
    </location>
</feature>
<dbReference type="PANTHER" id="PTHR43128">
    <property type="entry name" value="L-2-HYDROXYCARBOXYLATE DEHYDROGENASE (NAD(P)(+))"/>
    <property type="match status" value="1"/>
</dbReference>
<evidence type="ECO:0000313" key="10">
    <source>
        <dbReference type="EMBL" id="AFU73939.1"/>
    </source>
</evidence>
<feature type="binding site" evidence="6">
    <location>
        <position position="79"/>
    </location>
    <ligand>
        <name>NAD(+)</name>
        <dbReference type="ChEBI" id="CHEBI:57540"/>
    </ligand>
</feature>
<keyword evidence="4 7" id="KW-0560">Oxidoreductase</keyword>
<sequence>MLLCLLSKRFCCSCRGVCPPAFTVYFFSSSLCFSSSPFRTMSQVVKPRRVGIIGNGHVGSHVGYSLAIQGIADEIFFADCNAAMARSQAIDIQDAVTYMPHRVHIVPCGVADLTGCDAIVLSAGPLPDGNESRLSTLPRTMAVVVDVVATLKEHVMPTFTGVLICISNPADVVASYVQKALNLPPKRVICTGTCLDSARLQALLHRELHGNVSPASMQSAMMLGEHGDSCIVSWSNVRVGNKSLTQLQKENPARYPSFDRDAIQEEVHRRGYHVLLGKGSTEFGIGTAAATIIKSVFHNDQRVLPCSVYLDGEYGEKGLFASVPAVIGANGVEDIIELELTPEEKAGFHHSCDVIRSFIQKALDAHPLCRRVLFLDICRSTIHLSVCSY</sequence>
<evidence type="ECO:0000256" key="6">
    <source>
        <dbReference type="PIRSR" id="PIRSR000102-3"/>
    </source>
</evidence>
<dbReference type="PROSITE" id="PS00064">
    <property type="entry name" value="L_LDH"/>
    <property type="match status" value="1"/>
</dbReference>
<dbReference type="InterPro" id="IPR001236">
    <property type="entry name" value="Lactate/malate_DH_N"/>
</dbReference>
<organism evidence="10">
    <name type="scientific">Crithidia mellificae</name>
    <dbReference type="NCBI Taxonomy" id="796356"/>
    <lineage>
        <taxon>Eukaryota</taxon>
        <taxon>Discoba</taxon>
        <taxon>Euglenozoa</taxon>
        <taxon>Kinetoplastea</taxon>
        <taxon>Metakinetoplastina</taxon>
        <taxon>Trypanosomatida</taxon>
        <taxon>Trypanosomatidae</taxon>
        <taxon>Leishmaniinae</taxon>
        <taxon>Crithidia</taxon>
    </lineage>
</organism>
<dbReference type="GO" id="GO:0006089">
    <property type="term" value="P:lactate metabolic process"/>
    <property type="evidence" value="ECO:0007669"/>
    <property type="project" value="TreeGrafter"/>
</dbReference>
<dbReference type="SUPFAM" id="SSF51735">
    <property type="entry name" value="NAD(P)-binding Rossmann-fold domains"/>
    <property type="match status" value="1"/>
</dbReference>
<comment type="catalytic activity">
    <reaction evidence="7">
        <text>(S)-lactate + NAD(+) = pyruvate + NADH + H(+)</text>
        <dbReference type="Rhea" id="RHEA:23444"/>
        <dbReference type="ChEBI" id="CHEBI:15361"/>
        <dbReference type="ChEBI" id="CHEBI:15378"/>
        <dbReference type="ChEBI" id="CHEBI:16651"/>
        <dbReference type="ChEBI" id="CHEBI:57540"/>
        <dbReference type="ChEBI" id="CHEBI:57945"/>
        <dbReference type="EC" id="1.1.1.27"/>
    </reaction>
</comment>
<dbReference type="GO" id="GO:0004459">
    <property type="term" value="F:L-lactate dehydrogenase (NAD+) activity"/>
    <property type="evidence" value="ECO:0007669"/>
    <property type="project" value="UniProtKB-EC"/>
</dbReference>
<evidence type="ECO:0000256" key="2">
    <source>
        <dbReference type="ARBA" id="ARBA00006054"/>
    </source>
</evidence>
<proteinExistence type="inferred from homology"/>
<dbReference type="CDD" id="cd05291">
    <property type="entry name" value="HicDH_like"/>
    <property type="match status" value="1"/>
</dbReference>
<name>V9LTS8_CRIME</name>
<evidence type="ECO:0000256" key="1">
    <source>
        <dbReference type="ARBA" id="ARBA00004843"/>
    </source>
</evidence>
<dbReference type="SUPFAM" id="SSF56327">
    <property type="entry name" value="LDH C-terminal domain-like"/>
    <property type="match status" value="1"/>
</dbReference>
<dbReference type="PANTHER" id="PTHR43128:SF31">
    <property type="entry name" value="L-LACTATE DEHYDROGENASE"/>
    <property type="match status" value="1"/>
</dbReference>
<evidence type="ECO:0000256" key="4">
    <source>
        <dbReference type="ARBA" id="ARBA00023002"/>
    </source>
</evidence>
<dbReference type="Gene3D" id="3.40.50.720">
    <property type="entry name" value="NAD(P)-binding Rossmann-like Domain"/>
    <property type="match status" value="1"/>
</dbReference>
<dbReference type="Gene3D" id="3.90.110.10">
    <property type="entry name" value="Lactate dehydrogenase/glycoside hydrolase, family 4, C-terminal"/>
    <property type="match status" value="1"/>
</dbReference>
<dbReference type="Pfam" id="PF02866">
    <property type="entry name" value="Ldh_1_C"/>
    <property type="match status" value="1"/>
</dbReference>
<evidence type="ECO:0000256" key="7">
    <source>
        <dbReference type="RuleBase" id="RU000496"/>
    </source>
</evidence>
<dbReference type="InterPro" id="IPR018177">
    <property type="entry name" value="L-lactate_DH_AS"/>
</dbReference>
<evidence type="ECO:0000259" key="9">
    <source>
        <dbReference type="Pfam" id="PF02866"/>
    </source>
</evidence>
<dbReference type="InterPro" id="IPR036291">
    <property type="entry name" value="NAD(P)-bd_dom_sf"/>
</dbReference>
<dbReference type="InterPro" id="IPR022383">
    <property type="entry name" value="Lactate/malate_DH_C"/>
</dbReference>
<feature type="domain" description="Lactate/malate dehydrogenase C-terminal" evidence="9">
    <location>
        <begin position="193"/>
        <end position="363"/>
    </location>
</feature>
<feature type="active site" description="Proton acceptor" evidence="5">
    <location>
        <position position="226"/>
    </location>
</feature>
<comment type="similarity">
    <text evidence="2">Belongs to the LDH/MDH superfamily. LDH family.</text>
</comment>
<evidence type="ECO:0000256" key="5">
    <source>
        <dbReference type="PIRSR" id="PIRSR000102-1"/>
    </source>
</evidence>
<dbReference type="UniPathway" id="UPA00554">
    <property type="reaction ID" value="UER00611"/>
</dbReference>
<dbReference type="EMBL" id="JQ247781">
    <property type="protein sequence ID" value="AFU73939.1"/>
    <property type="molecule type" value="Genomic_DNA"/>
</dbReference>
<comment type="pathway">
    <text evidence="1 7">Fermentation; pyruvate fermentation to lactate; (S)-lactate from pyruvate: step 1/1.</text>
</comment>
<dbReference type="AlphaFoldDB" id="V9LTS8"/>
<reference evidence="10" key="1">
    <citation type="submission" date="2011-12" db="EMBL/GenBank/DDBJ databases">
        <title>The Crithidia mellificae genome.</title>
        <authorList>
            <person name="Runckel C."/>
            <person name="Flenniken M."/>
            <person name="Ruby J.G."/>
            <person name="DeRisi J."/>
        </authorList>
    </citation>
    <scope>NUCLEOTIDE SEQUENCE</scope>
    <source>
        <strain evidence="10">SF</strain>
    </source>
</reference>
<protein>
    <recommendedName>
        <fullName evidence="3 7">L-lactate dehydrogenase</fullName>
        <ecNumber evidence="3 7">1.1.1.27</ecNumber>
    </recommendedName>
</protein>
<keyword evidence="6 7" id="KW-0520">NAD</keyword>
<accession>V9LTS8</accession>
<dbReference type="InterPro" id="IPR001557">
    <property type="entry name" value="L-lactate/malate_DH"/>
</dbReference>
<dbReference type="InterPro" id="IPR015955">
    <property type="entry name" value="Lactate_DH/Glyco_Ohase_4_C"/>
</dbReference>
<evidence type="ECO:0000256" key="3">
    <source>
        <dbReference type="ARBA" id="ARBA00012967"/>
    </source>
</evidence>
<dbReference type="PIRSF" id="PIRSF000102">
    <property type="entry name" value="Lac_mal_DH"/>
    <property type="match status" value="1"/>
</dbReference>
<feature type="binding site" evidence="6">
    <location>
        <begin position="54"/>
        <end position="59"/>
    </location>
    <ligand>
        <name>NAD(+)</name>
        <dbReference type="ChEBI" id="CHEBI:57540"/>
    </ligand>
</feature>
<evidence type="ECO:0000259" key="8">
    <source>
        <dbReference type="Pfam" id="PF00056"/>
    </source>
</evidence>
<dbReference type="PRINTS" id="PR00086">
    <property type="entry name" value="LLDHDRGNASE"/>
</dbReference>
<feature type="binding site" evidence="6">
    <location>
        <begin position="166"/>
        <end position="168"/>
    </location>
    <ligand>
        <name>NAD(+)</name>
        <dbReference type="ChEBI" id="CHEBI:57540"/>
    </ligand>
</feature>